<dbReference type="PROSITE" id="PS51459">
    <property type="entry name" value="FIDO"/>
    <property type="match status" value="1"/>
</dbReference>
<dbReference type="Pfam" id="PF02661">
    <property type="entry name" value="Fic"/>
    <property type="match status" value="1"/>
</dbReference>
<comment type="caution">
    <text evidence="5">The sequence shown here is derived from an EMBL/GenBank/DDBJ whole genome shotgun (WGS) entry which is preliminary data.</text>
</comment>
<feature type="site" description="Important for autoinhibition of adenylyltransferase activity" evidence="3">
    <location>
        <position position="122"/>
    </location>
</feature>
<keyword evidence="2" id="KW-0067">ATP-binding</keyword>
<dbReference type="RefSeq" id="WP_071309238.1">
    <property type="nucleotide sequence ID" value="NZ_MLQR01000021.1"/>
</dbReference>
<evidence type="ECO:0000256" key="2">
    <source>
        <dbReference type="PIRSR" id="PIRSR640198-2"/>
    </source>
</evidence>
<protein>
    <recommendedName>
        <fullName evidence="4">Fido domain-containing protein</fullName>
    </recommendedName>
</protein>
<proteinExistence type="predicted"/>
<dbReference type="GO" id="GO:0005524">
    <property type="term" value="F:ATP binding"/>
    <property type="evidence" value="ECO:0007669"/>
    <property type="project" value="UniProtKB-KW"/>
</dbReference>
<name>A0A1S2LRH3_9BACI</name>
<dbReference type="Gene3D" id="1.10.3290.10">
    <property type="entry name" value="Fido-like domain"/>
    <property type="match status" value="1"/>
</dbReference>
<dbReference type="InterPro" id="IPR040198">
    <property type="entry name" value="Fido_containing"/>
</dbReference>
<evidence type="ECO:0000313" key="6">
    <source>
        <dbReference type="Proteomes" id="UP000179524"/>
    </source>
</evidence>
<dbReference type="Proteomes" id="UP000179524">
    <property type="component" value="Unassembled WGS sequence"/>
</dbReference>
<dbReference type="InterPro" id="IPR036597">
    <property type="entry name" value="Fido-like_dom_sf"/>
</dbReference>
<dbReference type="PANTHER" id="PTHR13504:SF38">
    <property type="entry name" value="FIDO DOMAIN-CONTAINING PROTEIN"/>
    <property type="match status" value="1"/>
</dbReference>
<dbReference type="InterPro" id="IPR003812">
    <property type="entry name" value="Fido"/>
</dbReference>
<dbReference type="PANTHER" id="PTHR13504">
    <property type="entry name" value="FIDO DOMAIN-CONTAINING PROTEIN DDB_G0283145"/>
    <property type="match status" value="1"/>
</dbReference>
<organism evidence="5 6">
    <name type="scientific">Anaerobacillus alkalilacustris</name>
    <dbReference type="NCBI Taxonomy" id="393763"/>
    <lineage>
        <taxon>Bacteria</taxon>
        <taxon>Bacillati</taxon>
        <taxon>Bacillota</taxon>
        <taxon>Bacilli</taxon>
        <taxon>Bacillales</taxon>
        <taxon>Bacillaceae</taxon>
        <taxon>Anaerobacillus</taxon>
    </lineage>
</organism>
<keyword evidence="2" id="KW-0547">Nucleotide-binding</keyword>
<dbReference type="SUPFAM" id="SSF140931">
    <property type="entry name" value="Fic-like"/>
    <property type="match status" value="1"/>
</dbReference>
<evidence type="ECO:0000256" key="1">
    <source>
        <dbReference type="PIRSR" id="PIRSR640198-1"/>
    </source>
</evidence>
<sequence>MDDFHIKYDSNLLQELYEKFTIERYLNKPEIMYRLDSNLLQIRANLWGDILEKRKMNGRLVALKDQDGNKFWYSMTQGLEKLIHDIDVRAKERLDELVVSEIQQRLLIESLIDEAFFSSVIEGAFSTKKRTRELVKSKDPKNKSEKMILNNYHALEFILENLHSELNEEIFLSLHKIITENTLEEDEITEKYRDGPVYVMSENQTKTEPIYVAPPLEDVQPMMDELFSFINNEKQFINPIIKAFIIHFYIVYVHPFYDGNGRVARAFSYMYLLKKGYNFFRFFSISTVVNQKKGKYYKAIKDTEDYGSDLTYFIKAYSEMTLESIEDMITKLNKELEHDLLSLELEKDDIILSKRQKKFLTFIKGKESNITTIQEYLKKMKVSYETARTDLSELTELGIFKRDKKGKKYIYKYLGLKGYKEY</sequence>
<gene>
    <name evidence="5" type="ORF">BKP37_08810</name>
</gene>
<dbReference type="OrthoDB" id="9813719at2"/>
<dbReference type="SUPFAM" id="SSF46785">
    <property type="entry name" value="Winged helix' DNA-binding domain"/>
    <property type="match status" value="1"/>
</dbReference>
<feature type="binding site" evidence="2">
    <location>
        <begin position="296"/>
        <end position="297"/>
    </location>
    <ligand>
        <name>ATP</name>
        <dbReference type="ChEBI" id="CHEBI:30616"/>
    </ligand>
</feature>
<dbReference type="InterPro" id="IPR036390">
    <property type="entry name" value="WH_DNA-bd_sf"/>
</dbReference>
<evidence type="ECO:0000259" key="4">
    <source>
        <dbReference type="PROSITE" id="PS51459"/>
    </source>
</evidence>
<evidence type="ECO:0000313" key="5">
    <source>
        <dbReference type="EMBL" id="OIJ14267.1"/>
    </source>
</evidence>
<feature type="binding site" evidence="2">
    <location>
        <begin position="258"/>
        <end position="265"/>
    </location>
    <ligand>
        <name>ATP</name>
        <dbReference type="ChEBI" id="CHEBI:30616"/>
    </ligand>
</feature>
<accession>A0A1S2LRH3</accession>
<dbReference type="EMBL" id="MLQR01000021">
    <property type="protein sequence ID" value="OIJ14267.1"/>
    <property type="molecule type" value="Genomic_DNA"/>
</dbReference>
<evidence type="ECO:0000256" key="3">
    <source>
        <dbReference type="PIRSR" id="PIRSR640198-3"/>
    </source>
</evidence>
<keyword evidence="6" id="KW-1185">Reference proteome</keyword>
<reference evidence="5 6" key="1">
    <citation type="submission" date="2016-10" db="EMBL/GenBank/DDBJ databases">
        <title>Draft genome sequences of four alkaliphilic bacteria belonging to the Anaerobacillus genus.</title>
        <authorList>
            <person name="Bassil N.M."/>
            <person name="Lloyd J.R."/>
        </authorList>
    </citation>
    <scope>NUCLEOTIDE SEQUENCE [LARGE SCALE GENOMIC DNA]</scope>
    <source>
        <strain evidence="5 6">DSM 18345</strain>
    </source>
</reference>
<feature type="domain" description="Fido" evidence="4">
    <location>
        <begin position="166"/>
        <end position="316"/>
    </location>
</feature>
<dbReference type="AlphaFoldDB" id="A0A1S2LRH3"/>
<feature type="active site" evidence="1">
    <location>
        <position position="254"/>
    </location>
</feature>